<dbReference type="AlphaFoldDB" id="A0A4V6CRQ9"/>
<feature type="transmembrane region" description="Helical" evidence="2">
    <location>
        <begin position="30"/>
        <end position="56"/>
    </location>
</feature>
<reference evidence="3 4" key="1">
    <citation type="submission" date="2019-05" db="EMBL/GenBank/DDBJ databases">
        <title>Nakamurella sp. N5BH11, whole genome shotgun sequence.</title>
        <authorList>
            <person name="Tuo L."/>
        </authorList>
    </citation>
    <scope>NUCLEOTIDE SEQUENCE [LARGE SCALE GENOMIC DNA]</scope>
    <source>
        <strain evidence="3 4">N5BH11</strain>
    </source>
</reference>
<dbReference type="Proteomes" id="UP000306985">
    <property type="component" value="Unassembled WGS sequence"/>
</dbReference>
<dbReference type="NCBIfam" id="TIGR03816">
    <property type="entry name" value="tadE_like_DECH"/>
    <property type="match status" value="1"/>
</dbReference>
<sequence>MIAWPGIRPGSAVRGAGRWPSEERAGEADAGVATVLVAAGLAALLVVLVAATWLAAAVTARHRAGAAADLAALAGAAVVVRGADAVCAAAVRVAEANGAGLDSCRVTGVTVRVTTTVDVRVGPVDGSADGRAQAGPVSDVGVRAAGGSGDDAVPDAP</sequence>
<feature type="region of interest" description="Disordered" evidence="1">
    <location>
        <begin position="124"/>
        <end position="157"/>
    </location>
</feature>
<keyword evidence="4" id="KW-1185">Reference proteome</keyword>
<dbReference type="EMBL" id="SZZH01000003">
    <property type="protein sequence ID" value="TKV58455.1"/>
    <property type="molecule type" value="Genomic_DNA"/>
</dbReference>
<protein>
    <submittedName>
        <fullName evidence="3">Uncharacterized protein</fullName>
    </submittedName>
</protein>
<evidence type="ECO:0000256" key="1">
    <source>
        <dbReference type="SAM" id="MobiDB-lite"/>
    </source>
</evidence>
<keyword evidence="2" id="KW-1133">Transmembrane helix</keyword>
<keyword evidence="2" id="KW-0812">Transmembrane</keyword>
<organism evidence="3 4">
    <name type="scientific">Nakamurella flava</name>
    <dbReference type="NCBI Taxonomy" id="2576308"/>
    <lineage>
        <taxon>Bacteria</taxon>
        <taxon>Bacillati</taxon>
        <taxon>Actinomycetota</taxon>
        <taxon>Actinomycetes</taxon>
        <taxon>Nakamurellales</taxon>
        <taxon>Nakamurellaceae</taxon>
        <taxon>Nakamurella</taxon>
    </lineage>
</organism>
<proteinExistence type="predicted"/>
<dbReference type="InterPro" id="IPR021202">
    <property type="entry name" value="Rv3654c-like"/>
</dbReference>
<gene>
    <name evidence="3" type="ORF">FDO65_12895</name>
</gene>
<comment type="caution">
    <text evidence="3">The sequence shown here is derived from an EMBL/GenBank/DDBJ whole genome shotgun (WGS) entry which is preliminary data.</text>
</comment>
<name>A0A4V6CRQ9_9ACTN</name>
<accession>A0A4V6CRQ9</accession>
<evidence type="ECO:0000256" key="2">
    <source>
        <dbReference type="SAM" id="Phobius"/>
    </source>
</evidence>
<evidence type="ECO:0000313" key="3">
    <source>
        <dbReference type="EMBL" id="TKV58455.1"/>
    </source>
</evidence>
<keyword evidence="2" id="KW-0472">Membrane</keyword>
<evidence type="ECO:0000313" key="4">
    <source>
        <dbReference type="Proteomes" id="UP000306985"/>
    </source>
</evidence>